<evidence type="ECO:0000313" key="3">
    <source>
        <dbReference type="EMBL" id="MFD1695376.1"/>
    </source>
</evidence>
<gene>
    <name evidence="3" type="ORF">ACFSC7_07595</name>
</gene>
<dbReference type="Pfam" id="PF09361">
    <property type="entry name" value="Phasin_2"/>
    <property type="match status" value="1"/>
</dbReference>
<dbReference type="Proteomes" id="UP001597327">
    <property type="component" value="Unassembled WGS sequence"/>
</dbReference>
<dbReference type="InterPro" id="IPR010234">
    <property type="entry name" value="Phasin_subfam-2"/>
</dbReference>
<accession>A0ABW4JX94</accession>
<protein>
    <submittedName>
        <fullName evidence="3">Phasin</fullName>
    </submittedName>
</protein>
<comment type="caution">
    <text evidence="3">The sequence shown here is derived from an EMBL/GenBank/DDBJ whole genome shotgun (WGS) entry which is preliminary data.</text>
</comment>
<sequence>MASDKNGFEIPDQMRDFAEKSVDQARKAFDDFMAMTQKAVSSVEGSATAVQSGATDVNRKTLTYAEEHVDAAFRFAQQMVRAKDVEEVMSLQRDYMRKQMEALGEQTRELSATATKAAQKASDAAKD</sequence>
<keyword evidence="4" id="KW-1185">Reference proteome</keyword>
<evidence type="ECO:0000256" key="1">
    <source>
        <dbReference type="SAM" id="MobiDB-lite"/>
    </source>
</evidence>
<dbReference type="RefSeq" id="WP_149890886.1">
    <property type="nucleotide sequence ID" value="NZ_JBHUFA010000001.1"/>
</dbReference>
<reference evidence="4" key="1">
    <citation type="journal article" date="2019" name="Int. J. Syst. Evol. Microbiol.">
        <title>The Global Catalogue of Microorganisms (GCM) 10K type strain sequencing project: providing services to taxonomists for standard genome sequencing and annotation.</title>
        <authorList>
            <consortium name="The Broad Institute Genomics Platform"/>
            <consortium name="The Broad Institute Genome Sequencing Center for Infectious Disease"/>
            <person name="Wu L."/>
            <person name="Ma J."/>
        </authorList>
    </citation>
    <scope>NUCLEOTIDE SEQUENCE [LARGE SCALE GENOMIC DNA]</scope>
    <source>
        <strain evidence="4">JCM 3369</strain>
    </source>
</reference>
<feature type="compositionally biased region" description="Low complexity" evidence="1">
    <location>
        <begin position="111"/>
        <end position="127"/>
    </location>
</feature>
<feature type="region of interest" description="Disordered" evidence="1">
    <location>
        <begin position="106"/>
        <end position="127"/>
    </location>
</feature>
<evidence type="ECO:0000313" key="4">
    <source>
        <dbReference type="Proteomes" id="UP001597327"/>
    </source>
</evidence>
<dbReference type="NCBIfam" id="TIGR01985">
    <property type="entry name" value="phasin_2"/>
    <property type="match status" value="1"/>
</dbReference>
<dbReference type="EMBL" id="JBHUFA010000001">
    <property type="protein sequence ID" value="MFD1695376.1"/>
    <property type="molecule type" value="Genomic_DNA"/>
</dbReference>
<feature type="domain" description="Phasin" evidence="2">
    <location>
        <begin position="31"/>
        <end position="126"/>
    </location>
</feature>
<organism evidence="3 4">
    <name type="scientific">Roseibium aestuarii</name>
    <dbReference type="NCBI Taxonomy" id="2600299"/>
    <lineage>
        <taxon>Bacteria</taxon>
        <taxon>Pseudomonadati</taxon>
        <taxon>Pseudomonadota</taxon>
        <taxon>Alphaproteobacteria</taxon>
        <taxon>Hyphomicrobiales</taxon>
        <taxon>Stappiaceae</taxon>
        <taxon>Roseibium</taxon>
    </lineage>
</organism>
<dbReference type="InterPro" id="IPR018968">
    <property type="entry name" value="Phasin"/>
</dbReference>
<evidence type="ECO:0000259" key="2">
    <source>
        <dbReference type="Pfam" id="PF09361"/>
    </source>
</evidence>
<name>A0ABW4JX94_9HYPH</name>
<proteinExistence type="predicted"/>